<feature type="non-terminal residue" evidence="2">
    <location>
        <position position="223"/>
    </location>
</feature>
<keyword evidence="3" id="KW-1185">Reference proteome</keyword>
<evidence type="ECO:0000256" key="1">
    <source>
        <dbReference type="SAM" id="Coils"/>
    </source>
</evidence>
<organism evidence="2 3">
    <name type="scientific">Brachionus plicatilis</name>
    <name type="common">Marine rotifer</name>
    <name type="synonym">Brachionus muelleri</name>
    <dbReference type="NCBI Taxonomy" id="10195"/>
    <lineage>
        <taxon>Eukaryota</taxon>
        <taxon>Metazoa</taxon>
        <taxon>Spiralia</taxon>
        <taxon>Gnathifera</taxon>
        <taxon>Rotifera</taxon>
        <taxon>Eurotatoria</taxon>
        <taxon>Monogononta</taxon>
        <taxon>Pseudotrocha</taxon>
        <taxon>Ploima</taxon>
        <taxon>Brachionidae</taxon>
        <taxon>Brachionus</taxon>
    </lineage>
</organism>
<accession>A0A3M7P4E1</accession>
<dbReference type="AlphaFoldDB" id="A0A3M7P4E1"/>
<evidence type="ECO:0000313" key="3">
    <source>
        <dbReference type="Proteomes" id="UP000276133"/>
    </source>
</evidence>
<proteinExistence type="predicted"/>
<evidence type="ECO:0000313" key="2">
    <source>
        <dbReference type="EMBL" id="RMZ93554.1"/>
    </source>
</evidence>
<name>A0A3M7P4E1_BRAPC</name>
<keyword evidence="1" id="KW-0175">Coiled coil</keyword>
<reference evidence="2 3" key="1">
    <citation type="journal article" date="2018" name="Sci. Rep.">
        <title>Genomic signatures of local adaptation to the degree of environmental predictability in rotifers.</title>
        <authorList>
            <person name="Franch-Gras L."/>
            <person name="Hahn C."/>
            <person name="Garcia-Roger E.M."/>
            <person name="Carmona M.J."/>
            <person name="Serra M."/>
            <person name="Gomez A."/>
        </authorList>
    </citation>
    <scope>NUCLEOTIDE SEQUENCE [LARGE SCALE GENOMIC DNA]</scope>
    <source>
        <strain evidence="2">HYR1</strain>
    </source>
</reference>
<sequence>METLQQKRKCDFCHKNYKFLIVLNKCGFEICYHHFDSKNGMTQRISCPVCKDHQVSLSECMNASKNVFTIQVKELFERLEELNENIPNYKEMQNYPEEFVYQKHGYLFDQLDKRRIQVKSELNDQVDQFCNQLKDFYKLKLDKYVRYVKKNLDSMDLNHKENLIKMLNQSNDRPIKEQFHYLDSFKEQIKETESKIDKINQIMEQPGELDFVHRPNSIKFNIQ</sequence>
<feature type="coiled-coil region" evidence="1">
    <location>
        <begin position="65"/>
        <end position="92"/>
    </location>
</feature>
<comment type="caution">
    <text evidence="2">The sequence shown here is derived from an EMBL/GenBank/DDBJ whole genome shotgun (WGS) entry which is preliminary data.</text>
</comment>
<dbReference type="Proteomes" id="UP000276133">
    <property type="component" value="Unassembled WGS sequence"/>
</dbReference>
<dbReference type="EMBL" id="REGN01013718">
    <property type="protein sequence ID" value="RMZ93554.1"/>
    <property type="molecule type" value="Genomic_DNA"/>
</dbReference>
<gene>
    <name evidence="2" type="ORF">BpHYR1_002140</name>
</gene>
<protein>
    <submittedName>
        <fullName evidence="2">Uncharacterized protein</fullName>
    </submittedName>
</protein>